<dbReference type="GO" id="GO:0004888">
    <property type="term" value="F:transmembrane signaling receptor activity"/>
    <property type="evidence" value="ECO:0007669"/>
    <property type="project" value="InterPro"/>
</dbReference>
<keyword evidence="8 11" id="KW-0472">Membrane</keyword>
<dbReference type="InterPro" id="IPR001611">
    <property type="entry name" value="Leu-rich_rpt"/>
</dbReference>
<dbReference type="PIRSF" id="PIRSF037595">
    <property type="entry name" value="Toll-like_receptor"/>
    <property type="match status" value="1"/>
</dbReference>
<dbReference type="InterPro" id="IPR003591">
    <property type="entry name" value="Leu-rich_rpt_typical-subtyp"/>
</dbReference>
<reference evidence="14" key="1">
    <citation type="journal article" date="2013" name="Dev. Comp. Immunol.">
        <title>Toll-like receptors and MyD88 adaptors in Mytilus: Complete cds and gene expression levels.</title>
        <authorList>
            <person name="Toubiana M."/>
            <person name="Gerdol M."/>
            <person name="Rosani U."/>
            <person name="Pallavicini A."/>
            <person name="Venier P."/>
            <person name="Roch P."/>
        </authorList>
    </citation>
    <scope>NUCLEOTIDE SEQUENCE</scope>
</reference>
<keyword evidence="3" id="KW-0433">Leucine-rich repeat</keyword>
<evidence type="ECO:0000256" key="12">
    <source>
        <dbReference type="SAM" id="SignalP"/>
    </source>
</evidence>
<comment type="similarity">
    <text evidence="2">Belongs to the Toll-like receptor family.</text>
</comment>
<keyword evidence="10" id="KW-0325">Glycoprotein</keyword>
<evidence type="ECO:0000256" key="1">
    <source>
        <dbReference type="ARBA" id="ARBA00004479"/>
    </source>
</evidence>
<evidence type="ECO:0000256" key="6">
    <source>
        <dbReference type="ARBA" id="ARBA00022737"/>
    </source>
</evidence>
<sequence length="858" mass="99046">MPTLVYLIISLINVTAYAHNCRIIRQDNQTIADCTRLKFKDVPTDLPLDIAGLDLSYNQISTIKNNVFESFSNLTTLTMDFNNLHTLYEDAFKGLKHLRWLSMNHNHLNISSKVFGLVLRPLLRLQHLDIRYNINKTLNKEKPMVYPYFGNLSYLTDLYMDLAEKPFLKLCGFQKLMQLKTIKFAKCYLNQMSNTTLLDLPRTITAIFFHECFGRITIVEADFLKPFPSLQILSIDGAAIPLGDALKLLYPLMQKNMTSITFKGIEPCIPKPVFITCEMVKYLQRICVKTLVIAECNIVGYEGKSLLTLDYPECLHNVVLSGNRFSIARFSIALGSHFGDLVIFMKKAINIRYFDLSYNAISFNNIEYCNLNVLENPSYRNEVYSKGCKIKTGTETGIENYNSELVKAQIVNESKVTIALPAKLTFLRVSHYMTSYIETEQKLIVTNASNLRYLDFSYWQIKQFPQIYSDAPFNVKYMDISGLNASILIHKTSIPVFQNVQTAILKNAMLSLTTGKNGKVFQLFPVVEKLDISYNNLWYLDEDAFETNVNLSNVNIAHNLLPAIPIAVMNLPHLSKLDISYNRLQTINKTFRDWIDEKSYGGIFYLSIEGNSLKCTCDTSDFIMWLFGTNVVFDRANKNFSCTLTNGSESNTVVVYRRFHELFSNCNSKSWLRLGIGLLVAFVIFTVPLAVIFNFRWKITFWMYRNFKRVVEDRLERKYNHDIYLSYADDMLQWVQGDFLQRIETSWHMNVCVEDRDFQLGVPKADEIANAIAGSKHVIFIMSESYKDNEWNKFVIERVTFEKCRNYLQKIIIVVKHASVNSVPHELDGILQYVTIINWADNETGWDKLRMSLFTDSF</sequence>
<evidence type="ECO:0000259" key="13">
    <source>
        <dbReference type="PROSITE" id="PS50104"/>
    </source>
</evidence>
<dbReference type="PROSITE" id="PS50104">
    <property type="entry name" value="TIR"/>
    <property type="match status" value="1"/>
</dbReference>
<organism evidence="14">
    <name type="scientific">Mytilus galloprovincialis</name>
    <name type="common">Mediterranean mussel</name>
    <dbReference type="NCBI Taxonomy" id="29158"/>
    <lineage>
        <taxon>Eukaryota</taxon>
        <taxon>Metazoa</taxon>
        <taxon>Spiralia</taxon>
        <taxon>Lophotrochozoa</taxon>
        <taxon>Mollusca</taxon>
        <taxon>Bivalvia</taxon>
        <taxon>Autobranchia</taxon>
        <taxon>Pteriomorphia</taxon>
        <taxon>Mytilida</taxon>
        <taxon>Mytiloidea</taxon>
        <taxon>Mytilidae</taxon>
        <taxon>Mytilinae</taxon>
        <taxon>Mytilus</taxon>
    </lineage>
</organism>
<dbReference type="Pfam" id="PF13855">
    <property type="entry name" value="LRR_8"/>
    <property type="match status" value="2"/>
</dbReference>
<dbReference type="SUPFAM" id="SSF52200">
    <property type="entry name" value="Toll/Interleukin receptor TIR domain"/>
    <property type="match status" value="1"/>
</dbReference>
<comment type="subcellular location">
    <subcellularLocation>
        <location evidence="1">Membrane</location>
        <topology evidence="1">Single-pass type I membrane protein</topology>
    </subcellularLocation>
</comment>
<dbReference type="SMART" id="SM00255">
    <property type="entry name" value="TIR"/>
    <property type="match status" value="1"/>
</dbReference>
<dbReference type="InterPro" id="IPR000157">
    <property type="entry name" value="TIR_dom"/>
</dbReference>
<evidence type="ECO:0000313" key="14">
    <source>
        <dbReference type="EMBL" id="AGG10809.1"/>
    </source>
</evidence>
<name>M1QYI8_MYTGA</name>
<dbReference type="EMBL" id="KC357779">
    <property type="protein sequence ID" value="AGG10809.1"/>
    <property type="molecule type" value="mRNA"/>
</dbReference>
<evidence type="ECO:0000256" key="2">
    <source>
        <dbReference type="ARBA" id="ARBA00009634"/>
    </source>
</evidence>
<protein>
    <submittedName>
        <fullName evidence="14">Toll-like receptor l</fullName>
    </submittedName>
</protein>
<evidence type="ECO:0000256" key="5">
    <source>
        <dbReference type="ARBA" id="ARBA00022729"/>
    </source>
</evidence>
<dbReference type="InterPro" id="IPR017241">
    <property type="entry name" value="Toll-like_receptor"/>
</dbReference>
<keyword evidence="4 11" id="KW-0812">Transmembrane</keyword>
<dbReference type="GO" id="GO:0002224">
    <property type="term" value="P:toll-like receptor signaling pathway"/>
    <property type="evidence" value="ECO:0007669"/>
    <property type="project" value="InterPro"/>
</dbReference>
<dbReference type="SMART" id="SM00369">
    <property type="entry name" value="LRR_TYP"/>
    <property type="match status" value="5"/>
</dbReference>
<dbReference type="InterPro" id="IPR035897">
    <property type="entry name" value="Toll_tir_struct_dom_sf"/>
</dbReference>
<dbReference type="GO" id="GO:0005886">
    <property type="term" value="C:plasma membrane"/>
    <property type="evidence" value="ECO:0007669"/>
    <property type="project" value="TreeGrafter"/>
</dbReference>
<keyword evidence="6" id="KW-0677">Repeat</keyword>
<evidence type="ECO:0000256" key="4">
    <source>
        <dbReference type="ARBA" id="ARBA00022692"/>
    </source>
</evidence>
<feature type="signal peptide" evidence="12">
    <location>
        <begin position="1"/>
        <end position="18"/>
    </location>
</feature>
<proteinExistence type="evidence at transcript level"/>
<dbReference type="SUPFAM" id="SSF52058">
    <property type="entry name" value="L domain-like"/>
    <property type="match status" value="1"/>
</dbReference>
<evidence type="ECO:0000256" key="11">
    <source>
        <dbReference type="SAM" id="Phobius"/>
    </source>
</evidence>
<dbReference type="PANTHER" id="PTHR24365:SF541">
    <property type="entry name" value="PROTEIN TOLL-RELATED"/>
    <property type="match status" value="1"/>
</dbReference>
<dbReference type="Gene3D" id="3.80.10.10">
    <property type="entry name" value="Ribonuclease Inhibitor"/>
    <property type="match status" value="2"/>
</dbReference>
<dbReference type="Gene3D" id="3.40.50.10140">
    <property type="entry name" value="Toll/interleukin-1 receptor homology (TIR) domain"/>
    <property type="match status" value="1"/>
</dbReference>
<dbReference type="Pfam" id="PF01582">
    <property type="entry name" value="TIR"/>
    <property type="match status" value="1"/>
</dbReference>
<accession>M1QYI8</accession>
<feature type="chain" id="PRO_5004017000" evidence="12">
    <location>
        <begin position="19"/>
        <end position="858"/>
    </location>
</feature>
<dbReference type="InterPro" id="IPR032675">
    <property type="entry name" value="LRR_dom_sf"/>
</dbReference>
<evidence type="ECO:0000256" key="10">
    <source>
        <dbReference type="ARBA" id="ARBA00023180"/>
    </source>
</evidence>
<feature type="transmembrane region" description="Helical" evidence="11">
    <location>
        <begin position="671"/>
        <end position="695"/>
    </location>
</feature>
<dbReference type="PANTHER" id="PTHR24365">
    <property type="entry name" value="TOLL-LIKE RECEPTOR"/>
    <property type="match status" value="1"/>
</dbReference>
<evidence type="ECO:0000256" key="3">
    <source>
        <dbReference type="ARBA" id="ARBA00022614"/>
    </source>
</evidence>
<dbReference type="GO" id="GO:0006955">
    <property type="term" value="P:immune response"/>
    <property type="evidence" value="ECO:0007669"/>
    <property type="project" value="InterPro"/>
</dbReference>
<keyword evidence="5 12" id="KW-0732">Signal</keyword>
<evidence type="ECO:0000256" key="8">
    <source>
        <dbReference type="ARBA" id="ARBA00023136"/>
    </source>
</evidence>
<keyword evidence="9 14" id="KW-0675">Receptor</keyword>
<evidence type="ECO:0000256" key="7">
    <source>
        <dbReference type="ARBA" id="ARBA00022989"/>
    </source>
</evidence>
<dbReference type="AlphaFoldDB" id="M1QYI8"/>
<evidence type="ECO:0000256" key="9">
    <source>
        <dbReference type="ARBA" id="ARBA00023170"/>
    </source>
</evidence>
<feature type="domain" description="TIR" evidence="13">
    <location>
        <begin position="719"/>
        <end position="853"/>
    </location>
</feature>
<keyword evidence="7 11" id="KW-1133">Transmembrane helix</keyword>